<sequence length="248" mass="27095">MVSKLGRWSAVALGWMLVALAVAQERVAVDAQNAPFMYADGERAAGVYPALLQAGFHHIGVAVRIEALPWSRALAGLDQAELGVGGIYKNSERVQKYDYSAPIFVEKLVLYVRRDKRLVFTGMQDLAGLRIGVIRGWSYGDAFDLARRAGRVETEEVASDAQNFSKLESKRLDAIVAVEQAGTAQLASGHYPSVIALQTPLAVNPTHLAFHKSADKRALLARFDSAIEAMRRSGEHDRLVGRALLKQP</sequence>
<dbReference type="Pfam" id="PF00497">
    <property type="entry name" value="SBP_bac_3"/>
    <property type="match status" value="1"/>
</dbReference>
<evidence type="ECO:0000313" key="5">
    <source>
        <dbReference type="Proteomes" id="UP000737171"/>
    </source>
</evidence>
<feature type="domain" description="Solute-binding protein family 3/N-terminal" evidence="3">
    <location>
        <begin position="24"/>
        <end position="247"/>
    </location>
</feature>
<protein>
    <submittedName>
        <fullName evidence="4">Amino acid ABC transporter substrate-binding protein</fullName>
    </submittedName>
</protein>
<gene>
    <name evidence="4" type="ORF">HLB44_14800</name>
</gene>
<dbReference type="PANTHER" id="PTHR35936">
    <property type="entry name" value="MEMBRANE-BOUND LYTIC MUREIN TRANSGLYCOSYLASE F"/>
    <property type="match status" value="1"/>
</dbReference>
<organism evidence="4 5">
    <name type="scientific">Pseudaquabacterium terrae</name>
    <dbReference type="NCBI Taxonomy" id="2732868"/>
    <lineage>
        <taxon>Bacteria</taxon>
        <taxon>Pseudomonadati</taxon>
        <taxon>Pseudomonadota</taxon>
        <taxon>Betaproteobacteria</taxon>
        <taxon>Burkholderiales</taxon>
        <taxon>Sphaerotilaceae</taxon>
        <taxon>Pseudaquabacterium</taxon>
    </lineage>
</organism>
<dbReference type="Gene3D" id="3.40.190.10">
    <property type="entry name" value="Periplasmic binding protein-like II"/>
    <property type="match status" value="2"/>
</dbReference>
<feature type="signal peptide" evidence="2">
    <location>
        <begin position="1"/>
        <end position="23"/>
    </location>
</feature>
<accession>A0ABX2EI39</accession>
<dbReference type="RefSeq" id="WP_173123747.1">
    <property type="nucleotide sequence ID" value="NZ_JABRWJ010000004.1"/>
</dbReference>
<comment type="caution">
    <text evidence="4">The sequence shown here is derived from an EMBL/GenBank/DDBJ whole genome shotgun (WGS) entry which is preliminary data.</text>
</comment>
<keyword evidence="1 2" id="KW-0732">Signal</keyword>
<keyword evidence="5" id="KW-1185">Reference proteome</keyword>
<evidence type="ECO:0000256" key="1">
    <source>
        <dbReference type="ARBA" id="ARBA00022729"/>
    </source>
</evidence>
<name>A0ABX2EI39_9BURK</name>
<dbReference type="SMART" id="SM00062">
    <property type="entry name" value="PBPb"/>
    <property type="match status" value="1"/>
</dbReference>
<feature type="chain" id="PRO_5046718391" evidence="2">
    <location>
        <begin position="24"/>
        <end position="248"/>
    </location>
</feature>
<evidence type="ECO:0000259" key="3">
    <source>
        <dbReference type="SMART" id="SM00062"/>
    </source>
</evidence>
<proteinExistence type="predicted"/>
<dbReference type="InterPro" id="IPR001638">
    <property type="entry name" value="Solute-binding_3/MltF_N"/>
</dbReference>
<dbReference type="SUPFAM" id="SSF53850">
    <property type="entry name" value="Periplasmic binding protein-like II"/>
    <property type="match status" value="1"/>
</dbReference>
<dbReference type="Proteomes" id="UP000737171">
    <property type="component" value="Unassembled WGS sequence"/>
</dbReference>
<dbReference type="PANTHER" id="PTHR35936:SF25">
    <property type="entry name" value="ABC TRANSPORTER SUBSTRATE-BINDING PROTEIN"/>
    <property type="match status" value="1"/>
</dbReference>
<evidence type="ECO:0000256" key="2">
    <source>
        <dbReference type="SAM" id="SignalP"/>
    </source>
</evidence>
<evidence type="ECO:0000313" key="4">
    <source>
        <dbReference type="EMBL" id="NRF68259.1"/>
    </source>
</evidence>
<dbReference type="EMBL" id="JABRWJ010000004">
    <property type="protein sequence ID" value="NRF68259.1"/>
    <property type="molecule type" value="Genomic_DNA"/>
</dbReference>
<reference evidence="4 5" key="1">
    <citation type="submission" date="2020-05" db="EMBL/GenBank/DDBJ databases">
        <title>Aquincola sp. isolate from soil.</title>
        <authorList>
            <person name="Han J."/>
            <person name="Kim D.-U."/>
        </authorList>
    </citation>
    <scope>NUCLEOTIDE SEQUENCE [LARGE SCALE GENOMIC DNA]</scope>
    <source>
        <strain evidence="4 5">S2</strain>
    </source>
</reference>